<evidence type="ECO:0000256" key="5">
    <source>
        <dbReference type="ARBA" id="ARBA00022989"/>
    </source>
</evidence>
<dbReference type="SUPFAM" id="SSF144091">
    <property type="entry name" value="Rhomboid-like"/>
    <property type="match status" value="1"/>
</dbReference>
<evidence type="ECO:0000256" key="6">
    <source>
        <dbReference type="ARBA" id="ARBA00023136"/>
    </source>
</evidence>
<dbReference type="Gene3D" id="1.20.1540.10">
    <property type="entry name" value="Rhomboid-like"/>
    <property type="match status" value="1"/>
</dbReference>
<sequence>MSLNETNGPEAQVAATDDLDIQEIVLPWHHYVPGILLIAPMTLAFILYFFSNGMVDWAISAQKLRQGQYAPIILHMFAHGSIMHIVMNGTALYSLSAVTILRLGGDAVAWAKFYILFLLSGLVGAATYLAFHPYGTTPMLGASGAIFGLIGLIVRFPAVNFPPIPLWSRDMASATIDIVKSHFWLLLIFTLPSLLTNRSGGLAWEAHLGGFIAGLLLSPVLIRATAKQTPSFEGVG</sequence>
<dbReference type="GO" id="GO:0006508">
    <property type="term" value="P:proteolysis"/>
    <property type="evidence" value="ECO:0007669"/>
    <property type="project" value="UniProtKB-KW"/>
</dbReference>
<feature type="domain" description="Peptidase S54 rhomboid" evidence="8">
    <location>
        <begin position="67"/>
        <end position="223"/>
    </location>
</feature>
<proteinExistence type="inferred from homology"/>
<keyword evidence="4 9" id="KW-0378">Hydrolase</keyword>
<dbReference type="EMBL" id="JBHRVU010000004">
    <property type="protein sequence ID" value="MFC3441984.1"/>
    <property type="molecule type" value="Genomic_DNA"/>
</dbReference>
<feature type="transmembrane region" description="Helical" evidence="7">
    <location>
        <begin position="178"/>
        <end position="195"/>
    </location>
</feature>
<dbReference type="InterPro" id="IPR022764">
    <property type="entry name" value="Peptidase_S54_rhomboid_dom"/>
</dbReference>
<dbReference type="PANTHER" id="PTHR43731">
    <property type="entry name" value="RHOMBOID PROTEASE"/>
    <property type="match status" value="1"/>
</dbReference>
<evidence type="ECO:0000256" key="2">
    <source>
        <dbReference type="ARBA" id="ARBA00009045"/>
    </source>
</evidence>
<dbReference type="GO" id="GO:0008233">
    <property type="term" value="F:peptidase activity"/>
    <property type="evidence" value="ECO:0007669"/>
    <property type="project" value="UniProtKB-KW"/>
</dbReference>
<comment type="subcellular location">
    <subcellularLocation>
        <location evidence="1">Membrane</location>
        <topology evidence="1">Multi-pass membrane protein</topology>
    </subcellularLocation>
</comment>
<keyword evidence="9" id="KW-0645">Protease</keyword>
<evidence type="ECO:0000259" key="8">
    <source>
        <dbReference type="Pfam" id="PF01694"/>
    </source>
</evidence>
<reference evidence="10" key="1">
    <citation type="journal article" date="2019" name="Int. J. Syst. Evol. Microbiol.">
        <title>The Global Catalogue of Microorganisms (GCM) 10K type strain sequencing project: providing services to taxonomists for standard genome sequencing and annotation.</title>
        <authorList>
            <consortium name="The Broad Institute Genomics Platform"/>
            <consortium name="The Broad Institute Genome Sequencing Center for Infectious Disease"/>
            <person name="Wu L."/>
            <person name="Ma J."/>
        </authorList>
    </citation>
    <scope>NUCLEOTIDE SEQUENCE [LARGE SCALE GENOMIC DNA]</scope>
    <source>
        <strain evidence="10">CCM 7491</strain>
    </source>
</reference>
<keyword evidence="10" id="KW-1185">Reference proteome</keyword>
<dbReference type="EC" id="3.4.21.-" evidence="9"/>
<gene>
    <name evidence="9" type="ORF">ACFOKF_12475</name>
</gene>
<dbReference type="InterPro" id="IPR035952">
    <property type="entry name" value="Rhomboid-like_sf"/>
</dbReference>
<evidence type="ECO:0000256" key="4">
    <source>
        <dbReference type="ARBA" id="ARBA00022801"/>
    </source>
</evidence>
<evidence type="ECO:0000256" key="3">
    <source>
        <dbReference type="ARBA" id="ARBA00022692"/>
    </source>
</evidence>
<feature type="transmembrane region" description="Helical" evidence="7">
    <location>
        <begin position="72"/>
        <end position="93"/>
    </location>
</feature>
<feature type="transmembrane region" description="Helical" evidence="7">
    <location>
        <begin position="202"/>
        <end position="222"/>
    </location>
</feature>
<organism evidence="9 10">
    <name type="scientific">Sphingobium rhizovicinum</name>
    <dbReference type="NCBI Taxonomy" id="432308"/>
    <lineage>
        <taxon>Bacteria</taxon>
        <taxon>Pseudomonadati</taxon>
        <taxon>Pseudomonadota</taxon>
        <taxon>Alphaproteobacteria</taxon>
        <taxon>Sphingomonadales</taxon>
        <taxon>Sphingomonadaceae</taxon>
        <taxon>Sphingobium</taxon>
    </lineage>
</organism>
<feature type="transmembrane region" description="Helical" evidence="7">
    <location>
        <begin position="138"/>
        <end position="158"/>
    </location>
</feature>
<dbReference type="InterPro" id="IPR050925">
    <property type="entry name" value="Rhomboid_protease_S54"/>
</dbReference>
<feature type="transmembrane region" description="Helical" evidence="7">
    <location>
        <begin position="31"/>
        <end position="51"/>
    </location>
</feature>
<dbReference type="Pfam" id="PF01694">
    <property type="entry name" value="Rhomboid"/>
    <property type="match status" value="1"/>
</dbReference>
<name>A0ABV7NHQ7_9SPHN</name>
<feature type="transmembrane region" description="Helical" evidence="7">
    <location>
        <begin position="113"/>
        <end position="131"/>
    </location>
</feature>
<dbReference type="PANTHER" id="PTHR43731:SF14">
    <property type="entry name" value="PRESENILIN-ASSOCIATED RHOMBOID-LIKE PROTEIN, MITOCHONDRIAL"/>
    <property type="match status" value="1"/>
</dbReference>
<keyword evidence="3 7" id="KW-0812">Transmembrane</keyword>
<keyword evidence="5 7" id="KW-1133">Transmembrane helix</keyword>
<evidence type="ECO:0000256" key="7">
    <source>
        <dbReference type="SAM" id="Phobius"/>
    </source>
</evidence>
<comment type="similarity">
    <text evidence="2">Belongs to the peptidase S54 family.</text>
</comment>
<dbReference type="RefSeq" id="WP_380796001.1">
    <property type="nucleotide sequence ID" value="NZ_JBHRVU010000004.1"/>
</dbReference>
<evidence type="ECO:0000313" key="9">
    <source>
        <dbReference type="EMBL" id="MFC3441984.1"/>
    </source>
</evidence>
<comment type="caution">
    <text evidence="9">The sequence shown here is derived from an EMBL/GenBank/DDBJ whole genome shotgun (WGS) entry which is preliminary data.</text>
</comment>
<accession>A0ABV7NHQ7</accession>
<keyword evidence="6 7" id="KW-0472">Membrane</keyword>
<protein>
    <submittedName>
        <fullName evidence="9">Rhomboid family intramembrane serine protease</fullName>
        <ecNumber evidence="9">3.4.21.-</ecNumber>
    </submittedName>
</protein>
<evidence type="ECO:0000313" key="10">
    <source>
        <dbReference type="Proteomes" id="UP001595681"/>
    </source>
</evidence>
<evidence type="ECO:0000256" key="1">
    <source>
        <dbReference type="ARBA" id="ARBA00004141"/>
    </source>
</evidence>
<dbReference type="Proteomes" id="UP001595681">
    <property type="component" value="Unassembled WGS sequence"/>
</dbReference>